<accession>A0A9P0Z5T2</accession>
<feature type="compositionally biased region" description="Acidic residues" evidence="1">
    <location>
        <begin position="237"/>
        <end position="255"/>
    </location>
</feature>
<feature type="compositionally biased region" description="Basic and acidic residues" evidence="1">
    <location>
        <begin position="894"/>
        <end position="909"/>
    </location>
</feature>
<evidence type="ECO:0000259" key="3">
    <source>
        <dbReference type="Pfam" id="PF04783"/>
    </source>
</evidence>
<feature type="compositionally biased region" description="Basic and acidic residues" evidence="1">
    <location>
        <begin position="213"/>
        <end position="236"/>
    </location>
</feature>
<feature type="compositionally biased region" description="Polar residues" evidence="1">
    <location>
        <begin position="471"/>
        <end position="515"/>
    </location>
</feature>
<dbReference type="OrthoDB" id="1290958at2759"/>
<gene>
    <name evidence="4" type="ORF">CEURO_LOCUS10118</name>
</gene>
<feature type="region of interest" description="Disordered" evidence="1">
    <location>
        <begin position="377"/>
        <end position="407"/>
    </location>
</feature>
<evidence type="ECO:0008006" key="6">
    <source>
        <dbReference type="Google" id="ProtNLM"/>
    </source>
</evidence>
<feature type="compositionally biased region" description="Polar residues" evidence="1">
    <location>
        <begin position="425"/>
        <end position="440"/>
    </location>
</feature>
<sequence length="978" mass="109604">MGCSSSKVDDEESVRLCKDRKKFIQQAVEYRFQFASGHIAYIQSMKRVSDALRDYVEVDEPREFLLDSFKTSRPVPSSVKKVKPSGFISIEPTLRVNYFRPSGTPSVSVEERPPRTPEMFRVHTYSPTMYHQYGMNDEFFSMQSPPTTNSRPENTQWDYFWNPFASLDHYGGYPASSGAPDHGILGDVDDDEGLRHVREKEGIPDLEEESEHEEAKCRESRRGEERDNRFHQKFDSEEVLVEDDSDDDDDIDEHIDTEPCVQGSNSNPNHNTQGLSSNANHHYQGLNSNAMNPHFKGSNVNASHQYQGVNSNAMNCNFQGSNSNASHHYQGLNSNATNPHFQGSNSNVNHRYQGLNSNATNLHYQGSNLNVSHPYQGLNSNATNHQYQGLNSNATNHHHPGSNSNIVNPHYQELNSIVNHHFQGSNASANSHFQGSNKNDINLHFQGANSNATDHHFQELNLNANRDSQESNLNHHVQGSNSNPSRHVQGSKPNASHRATVSRSQNRGQVSTNENAVADCEPNEDMAGFTVYVNRRPTSMAEVIKDLEAQFTIACTSAKQVSSLFESIGAHYSTTSNDLKSKKMLNPVALFRSASSRSSSSRFLLNPSIIKDEYHQSYSELSDDSIFSSSHQSTLDRLYIWEKKLYQEVRAGERVRLAYEKKCAHLRNQDASGADPSSLEKTRATIRGLHTQIKISIHSVESISKRIEALRDDELQPQLLQLVEGLGKMWKVMAECHHIQKRTLDDAKLLLASTPSSAHSRTKKYTIMSQSEPHQLARSAANLEMELRNWRACFQSWITSQRSYLQALKAWLLRCLYIGSGKSKSMCSPTLLGGSPEGAPPIFNICIQWSKLLDSVREGPVLEGLDFFAAGVGSLYAHQMREDPRRNTGRSKQSGRDPHHMEVAEFGRVDDDDGNDDGEGVMTAEKMAEVAIRVLCAGMSFSVSSLTEFALASAEGYADLLKIREERDSNKNGNYFMA</sequence>
<reference evidence="4" key="1">
    <citation type="submission" date="2022-07" db="EMBL/GenBank/DDBJ databases">
        <authorList>
            <person name="Macas J."/>
            <person name="Novak P."/>
            <person name="Neumann P."/>
        </authorList>
    </citation>
    <scope>NUCLEOTIDE SEQUENCE</scope>
</reference>
<protein>
    <recommendedName>
        <fullName evidence="6">DUF632 domain-containing protein</fullName>
    </recommendedName>
</protein>
<evidence type="ECO:0000259" key="2">
    <source>
        <dbReference type="Pfam" id="PF04782"/>
    </source>
</evidence>
<dbReference type="AlphaFoldDB" id="A0A9P0Z5T2"/>
<dbReference type="InterPro" id="IPR006867">
    <property type="entry name" value="DUF632"/>
</dbReference>
<keyword evidence="5" id="KW-1185">Reference proteome</keyword>
<feature type="region of interest" description="Disordered" evidence="1">
    <location>
        <begin position="471"/>
        <end position="521"/>
    </location>
</feature>
<dbReference type="Proteomes" id="UP001152484">
    <property type="component" value="Unassembled WGS sequence"/>
</dbReference>
<comment type="caution">
    <text evidence="4">The sequence shown here is derived from an EMBL/GenBank/DDBJ whole genome shotgun (WGS) entry which is preliminary data.</text>
</comment>
<feature type="region of interest" description="Disordered" evidence="1">
    <location>
        <begin position="200"/>
        <end position="281"/>
    </location>
</feature>
<feature type="compositionally biased region" description="Polar residues" evidence="1">
    <location>
        <begin position="262"/>
        <end position="281"/>
    </location>
</feature>
<proteinExistence type="predicted"/>
<dbReference type="EMBL" id="CAMAPE010000019">
    <property type="protein sequence ID" value="CAH9087597.1"/>
    <property type="molecule type" value="Genomic_DNA"/>
</dbReference>
<dbReference type="Pfam" id="PF04782">
    <property type="entry name" value="DUF632"/>
    <property type="match status" value="1"/>
</dbReference>
<dbReference type="PANTHER" id="PTHR21450">
    <property type="entry name" value="PROTEIN ALTERED PHOSPHATE STARVATION RESPONSE 1"/>
    <property type="match status" value="1"/>
</dbReference>
<dbReference type="PANTHER" id="PTHR21450:SF3">
    <property type="entry name" value="DUF630 FAMILY PROTEIN (DUF630 AND DUF632)"/>
    <property type="match status" value="1"/>
</dbReference>
<organism evidence="4 5">
    <name type="scientific">Cuscuta europaea</name>
    <name type="common">European dodder</name>
    <dbReference type="NCBI Taxonomy" id="41803"/>
    <lineage>
        <taxon>Eukaryota</taxon>
        <taxon>Viridiplantae</taxon>
        <taxon>Streptophyta</taxon>
        <taxon>Embryophyta</taxon>
        <taxon>Tracheophyta</taxon>
        <taxon>Spermatophyta</taxon>
        <taxon>Magnoliopsida</taxon>
        <taxon>eudicotyledons</taxon>
        <taxon>Gunneridae</taxon>
        <taxon>Pentapetalae</taxon>
        <taxon>asterids</taxon>
        <taxon>lamiids</taxon>
        <taxon>Solanales</taxon>
        <taxon>Convolvulaceae</taxon>
        <taxon>Cuscuteae</taxon>
        <taxon>Cuscuta</taxon>
        <taxon>Cuscuta subgen. Cuscuta</taxon>
    </lineage>
</organism>
<evidence type="ECO:0000313" key="4">
    <source>
        <dbReference type="EMBL" id="CAH9087597.1"/>
    </source>
</evidence>
<dbReference type="InterPro" id="IPR006868">
    <property type="entry name" value="DUF630"/>
</dbReference>
<feature type="region of interest" description="Disordered" evidence="1">
    <location>
        <begin position="425"/>
        <end position="448"/>
    </location>
</feature>
<feature type="domain" description="DUF630" evidence="3">
    <location>
        <begin position="1"/>
        <end position="58"/>
    </location>
</feature>
<evidence type="ECO:0000256" key="1">
    <source>
        <dbReference type="SAM" id="MobiDB-lite"/>
    </source>
</evidence>
<feature type="domain" description="DUF632" evidence="2">
    <location>
        <begin position="540"/>
        <end position="872"/>
    </location>
</feature>
<dbReference type="Pfam" id="PF04783">
    <property type="entry name" value="DUF630"/>
    <property type="match status" value="1"/>
</dbReference>
<feature type="region of interest" description="Disordered" evidence="1">
    <location>
        <begin position="880"/>
        <end position="916"/>
    </location>
</feature>
<evidence type="ECO:0000313" key="5">
    <source>
        <dbReference type="Proteomes" id="UP001152484"/>
    </source>
</evidence>
<name>A0A9P0Z5T2_CUSEU</name>